<accession>A0A1F6TWL6</accession>
<evidence type="ECO:0000313" key="2">
    <source>
        <dbReference type="Proteomes" id="UP000179037"/>
    </source>
</evidence>
<proteinExistence type="predicted"/>
<organism evidence="1 2">
    <name type="scientific">Candidatus Muproteobacteria bacterium RIFCSPLOWO2_01_FULL_60_18</name>
    <dbReference type="NCBI Taxonomy" id="1817768"/>
    <lineage>
        <taxon>Bacteria</taxon>
        <taxon>Pseudomonadati</taxon>
        <taxon>Pseudomonadota</taxon>
        <taxon>Candidatus Muproteobacteria</taxon>
    </lineage>
</organism>
<name>A0A1F6TWL6_9PROT</name>
<sequence>MTTPKQSAKQLIEQLPEQVSWDDIMYELYVKQKIEEGLADIEAGRTIPHEQVKAELLGNGH</sequence>
<dbReference type="AlphaFoldDB" id="A0A1F6TWL6"/>
<protein>
    <recommendedName>
        <fullName evidence="3">CopG family transcriptional regulator</fullName>
    </recommendedName>
</protein>
<gene>
    <name evidence="1" type="ORF">A3A87_08515</name>
</gene>
<evidence type="ECO:0000313" key="1">
    <source>
        <dbReference type="EMBL" id="OGI49452.1"/>
    </source>
</evidence>
<dbReference type="Proteomes" id="UP000179037">
    <property type="component" value="Unassembled WGS sequence"/>
</dbReference>
<dbReference type="STRING" id="1817768.A3A87_08515"/>
<evidence type="ECO:0008006" key="3">
    <source>
        <dbReference type="Google" id="ProtNLM"/>
    </source>
</evidence>
<comment type="caution">
    <text evidence="1">The sequence shown here is derived from an EMBL/GenBank/DDBJ whole genome shotgun (WGS) entry which is preliminary data.</text>
</comment>
<dbReference type="EMBL" id="MFTC01000098">
    <property type="protein sequence ID" value="OGI49452.1"/>
    <property type="molecule type" value="Genomic_DNA"/>
</dbReference>
<reference evidence="1 2" key="1">
    <citation type="journal article" date="2016" name="Nat. Commun.">
        <title>Thousands of microbial genomes shed light on interconnected biogeochemical processes in an aquifer system.</title>
        <authorList>
            <person name="Anantharaman K."/>
            <person name="Brown C.T."/>
            <person name="Hug L.A."/>
            <person name="Sharon I."/>
            <person name="Castelle C.J."/>
            <person name="Probst A.J."/>
            <person name="Thomas B.C."/>
            <person name="Singh A."/>
            <person name="Wilkins M.J."/>
            <person name="Karaoz U."/>
            <person name="Brodie E.L."/>
            <person name="Williams K.H."/>
            <person name="Hubbard S.S."/>
            <person name="Banfield J.F."/>
        </authorList>
    </citation>
    <scope>NUCLEOTIDE SEQUENCE [LARGE SCALE GENOMIC DNA]</scope>
</reference>